<name>A0A5C1Y9A8_9MICO</name>
<dbReference type="PANTHER" id="PTHR30419:SF31">
    <property type="entry name" value="BLR3139 PROTEIN"/>
    <property type="match status" value="1"/>
</dbReference>
<dbReference type="PRINTS" id="PR00039">
    <property type="entry name" value="HTHLYSR"/>
</dbReference>
<dbReference type="PROSITE" id="PS50931">
    <property type="entry name" value="HTH_LYSR"/>
    <property type="match status" value="1"/>
</dbReference>
<dbReference type="FunFam" id="1.10.10.10:FF:000001">
    <property type="entry name" value="LysR family transcriptional regulator"/>
    <property type="match status" value="1"/>
</dbReference>
<dbReference type="CDD" id="cd08436">
    <property type="entry name" value="PBP2_LTTR_like_3"/>
    <property type="match status" value="1"/>
</dbReference>
<dbReference type="GO" id="GO:0005829">
    <property type="term" value="C:cytosol"/>
    <property type="evidence" value="ECO:0007669"/>
    <property type="project" value="TreeGrafter"/>
</dbReference>
<evidence type="ECO:0000256" key="4">
    <source>
        <dbReference type="ARBA" id="ARBA00023163"/>
    </source>
</evidence>
<dbReference type="SUPFAM" id="SSF46785">
    <property type="entry name" value="Winged helix' DNA-binding domain"/>
    <property type="match status" value="1"/>
</dbReference>
<evidence type="ECO:0000256" key="2">
    <source>
        <dbReference type="ARBA" id="ARBA00023015"/>
    </source>
</evidence>
<dbReference type="InterPro" id="IPR000847">
    <property type="entry name" value="LysR_HTH_N"/>
</dbReference>
<keyword evidence="7" id="KW-1185">Reference proteome</keyword>
<dbReference type="Pfam" id="PF03466">
    <property type="entry name" value="LysR_substrate"/>
    <property type="match status" value="1"/>
</dbReference>
<dbReference type="InterPro" id="IPR036390">
    <property type="entry name" value="WH_DNA-bd_sf"/>
</dbReference>
<gene>
    <name evidence="6" type="ORF">FLP23_12050</name>
</gene>
<dbReference type="EMBL" id="CP043504">
    <property type="protein sequence ID" value="QEO10673.1"/>
    <property type="molecule type" value="Genomic_DNA"/>
</dbReference>
<evidence type="ECO:0000256" key="1">
    <source>
        <dbReference type="ARBA" id="ARBA00009437"/>
    </source>
</evidence>
<dbReference type="AlphaFoldDB" id="A0A5C1Y9A8"/>
<keyword evidence="2" id="KW-0805">Transcription regulation</keyword>
<evidence type="ECO:0000313" key="6">
    <source>
        <dbReference type="EMBL" id="QEO10673.1"/>
    </source>
</evidence>
<dbReference type="Gene3D" id="3.40.190.290">
    <property type="match status" value="1"/>
</dbReference>
<dbReference type="OrthoDB" id="3636008at2"/>
<reference evidence="6 7" key="1">
    <citation type="submission" date="2019-09" db="EMBL/GenBank/DDBJ databases">
        <title>Genome sequencing of strain KACC 19322.</title>
        <authorList>
            <person name="Heo J."/>
            <person name="Kim S.-J."/>
            <person name="Kim J.-S."/>
            <person name="Hong S.-B."/>
            <person name="Kwon S.-W."/>
        </authorList>
    </citation>
    <scope>NUCLEOTIDE SEQUENCE [LARGE SCALE GENOMIC DNA]</scope>
    <source>
        <strain evidence="6 7">KACC 19322</strain>
    </source>
</reference>
<dbReference type="Gene3D" id="1.10.10.10">
    <property type="entry name" value="Winged helix-like DNA-binding domain superfamily/Winged helix DNA-binding domain"/>
    <property type="match status" value="1"/>
</dbReference>
<keyword evidence="4" id="KW-0804">Transcription</keyword>
<dbReference type="KEGG" id="lyk:FLP23_12050"/>
<evidence type="ECO:0000259" key="5">
    <source>
        <dbReference type="PROSITE" id="PS50931"/>
    </source>
</evidence>
<protein>
    <submittedName>
        <fullName evidence="6">LysR family transcriptional regulator</fullName>
    </submittedName>
</protein>
<organism evidence="6 7">
    <name type="scientific">Protaetiibacter larvae</name>
    <dbReference type="NCBI Taxonomy" id="2592654"/>
    <lineage>
        <taxon>Bacteria</taxon>
        <taxon>Bacillati</taxon>
        <taxon>Actinomycetota</taxon>
        <taxon>Actinomycetes</taxon>
        <taxon>Micrococcales</taxon>
        <taxon>Microbacteriaceae</taxon>
        <taxon>Protaetiibacter</taxon>
    </lineage>
</organism>
<dbReference type="GO" id="GO:0003700">
    <property type="term" value="F:DNA-binding transcription factor activity"/>
    <property type="evidence" value="ECO:0007669"/>
    <property type="project" value="InterPro"/>
</dbReference>
<dbReference type="SUPFAM" id="SSF53850">
    <property type="entry name" value="Periplasmic binding protein-like II"/>
    <property type="match status" value="1"/>
</dbReference>
<sequence>MEHRQLEHFVALIDEQQFTRAAERCRISQSGLSSSIRRLEAELGAPLFERTTRSVVPTPAGLALVPHARELIARASAARDAVVRSSHQLAGSLRVGAEQCLGAVDVNLLLERFHRRYPAVDIQFTQAGSHQLLGLVQDGELDVAFVAAAEVPSALVTHELGRRPVVLLCPDDHPLANRATVSLDELTDDDFVDFRPSWGVRTLTDAAFAAQGIERAVRCSVDDVHTLIDLVRRGLGIALVPQHVAFKPEAATLRAVELAAGEAPEWIVSAVLADARSLAPRLLAIAEGDGAPQPSDEIAA</sequence>
<dbReference type="InterPro" id="IPR050950">
    <property type="entry name" value="HTH-type_LysR_regulators"/>
</dbReference>
<feature type="domain" description="HTH lysR-type" evidence="5">
    <location>
        <begin position="1"/>
        <end position="58"/>
    </location>
</feature>
<dbReference type="InterPro" id="IPR036388">
    <property type="entry name" value="WH-like_DNA-bd_sf"/>
</dbReference>
<dbReference type="Proteomes" id="UP000322159">
    <property type="component" value="Chromosome"/>
</dbReference>
<dbReference type="InterPro" id="IPR005119">
    <property type="entry name" value="LysR_subst-bd"/>
</dbReference>
<evidence type="ECO:0000313" key="7">
    <source>
        <dbReference type="Proteomes" id="UP000322159"/>
    </source>
</evidence>
<comment type="similarity">
    <text evidence="1">Belongs to the LysR transcriptional regulatory family.</text>
</comment>
<dbReference type="Pfam" id="PF00126">
    <property type="entry name" value="HTH_1"/>
    <property type="match status" value="1"/>
</dbReference>
<dbReference type="RefSeq" id="WP_149326088.1">
    <property type="nucleotide sequence ID" value="NZ_CP043504.1"/>
</dbReference>
<evidence type="ECO:0000256" key="3">
    <source>
        <dbReference type="ARBA" id="ARBA00023125"/>
    </source>
</evidence>
<dbReference type="GO" id="GO:0003677">
    <property type="term" value="F:DNA binding"/>
    <property type="evidence" value="ECO:0007669"/>
    <property type="project" value="UniProtKB-KW"/>
</dbReference>
<proteinExistence type="inferred from homology"/>
<keyword evidence="3" id="KW-0238">DNA-binding</keyword>
<accession>A0A5C1Y9A8</accession>
<dbReference type="PANTHER" id="PTHR30419">
    <property type="entry name" value="HTH-TYPE TRANSCRIPTIONAL REGULATOR YBHD"/>
    <property type="match status" value="1"/>
</dbReference>